<sequence length="235" mass="25713">MARTAVILLAVCWGLAPAAKDEPPRKIAVSGTAEKMVAPDICYLSFGVETFHKKSASEAYRQNNALMAAVSAGVKGLGIEAKDIQTTNFSIAPQYRYEDDSRRRIFDGYSVYHALNVNLRDLKRVSDVIDAAVNAGATEVRQVSFAVENPKQHTADVRLEAVRVAQAKAKSIAEVLGVKLGKPVSVSETEPDYWGRHYAQANIMMETSRSGAGQDVLEPGEFRLSRTVHVTFEIE</sequence>
<accession>A0A7C4G9P7</accession>
<organism evidence="1">
    <name type="scientific">candidate division WOR-3 bacterium</name>
    <dbReference type="NCBI Taxonomy" id="2052148"/>
    <lineage>
        <taxon>Bacteria</taxon>
        <taxon>Bacteria division WOR-3</taxon>
    </lineage>
</organism>
<name>A0A7C4G9P7_UNCW3</name>
<protein>
    <submittedName>
        <fullName evidence="1">DUF541 domain-containing protein</fullName>
    </submittedName>
</protein>
<evidence type="ECO:0000313" key="1">
    <source>
        <dbReference type="EMBL" id="HGK27994.1"/>
    </source>
</evidence>
<dbReference type="AlphaFoldDB" id="A0A7C4G9P7"/>
<dbReference type="EMBL" id="DSUT01000069">
    <property type="protein sequence ID" value="HGK27994.1"/>
    <property type="molecule type" value="Genomic_DNA"/>
</dbReference>
<comment type="caution">
    <text evidence="1">The sequence shown here is derived from an EMBL/GenBank/DDBJ whole genome shotgun (WGS) entry which is preliminary data.</text>
</comment>
<dbReference type="PANTHER" id="PTHR34387:SF1">
    <property type="entry name" value="PERIPLASMIC IMMUNOGENIC PROTEIN"/>
    <property type="match status" value="1"/>
</dbReference>
<gene>
    <name evidence="1" type="ORF">ENS41_03475</name>
</gene>
<proteinExistence type="predicted"/>
<dbReference type="Pfam" id="PF04402">
    <property type="entry name" value="SIMPL"/>
    <property type="match status" value="1"/>
</dbReference>
<reference evidence="1" key="1">
    <citation type="journal article" date="2020" name="mSystems">
        <title>Genome- and Community-Level Interaction Insights into Carbon Utilization and Element Cycling Functions of Hydrothermarchaeota in Hydrothermal Sediment.</title>
        <authorList>
            <person name="Zhou Z."/>
            <person name="Liu Y."/>
            <person name="Xu W."/>
            <person name="Pan J."/>
            <person name="Luo Z.H."/>
            <person name="Li M."/>
        </authorList>
    </citation>
    <scope>NUCLEOTIDE SEQUENCE [LARGE SCALE GENOMIC DNA]</scope>
    <source>
        <strain evidence="1">SpSt-488</strain>
    </source>
</reference>
<dbReference type="GO" id="GO:0006974">
    <property type="term" value="P:DNA damage response"/>
    <property type="evidence" value="ECO:0007669"/>
    <property type="project" value="TreeGrafter"/>
</dbReference>
<dbReference type="Gene3D" id="3.30.110.170">
    <property type="entry name" value="Protein of unknown function (DUF541), domain 1"/>
    <property type="match status" value="1"/>
</dbReference>
<dbReference type="InterPro" id="IPR007497">
    <property type="entry name" value="SIMPL/DUF541"/>
</dbReference>
<dbReference type="Gene3D" id="3.30.70.2970">
    <property type="entry name" value="Protein of unknown function (DUF541), domain 2"/>
    <property type="match status" value="1"/>
</dbReference>
<dbReference type="PANTHER" id="PTHR34387">
    <property type="entry name" value="SLR1258 PROTEIN"/>
    <property type="match status" value="1"/>
</dbReference>
<dbReference type="InterPro" id="IPR052022">
    <property type="entry name" value="26kDa_periplasmic_antigen"/>
</dbReference>